<sequence>MIVAFTDLDDTLFQTRRKLPAGAAGLTPATVDRDGQPHSFCTPAQSALLAHFAASGVTVVPVTGRDPAAMARVTLPFTSWRVLDHGLTVLRPDGTADPGWREQVLAHLAELAEALAGCTEHVAALAAEHGCRLTRHRAHGAHFMTVLKHPQADAARLEALQLAWEALLEERAWAGLHIIANANNVSVLPRHLGKAEAVRYLREQHFPDAALTLALGDSLSDVPFMNACDLALTPPAGQLLRTVTAARLPQR</sequence>
<dbReference type="Gene3D" id="3.40.50.1000">
    <property type="entry name" value="HAD superfamily/HAD-like"/>
    <property type="match status" value="1"/>
</dbReference>
<accession>A0ABQ2GSA9</accession>
<dbReference type="InterPro" id="IPR036412">
    <property type="entry name" value="HAD-like_sf"/>
</dbReference>
<dbReference type="NCBIfam" id="TIGR01484">
    <property type="entry name" value="HAD-SF-IIB"/>
    <property type="match status" value="1"/>
</dbReference>
<gene>
    <name evidence="2" type="ORF">GCM10010841_19080</name>
</gene>
<name>A0ABQ2GSA9_9DEIO</name>
<evidence type="ECO:0000313" key="3">
    <source>
        <dbReference type="Proteomes" id="UP000661918"/>
    </source>
</evidence>
<dbReference type="Gene3D" id="3.90.1070.10">
    <property type="match status" value="1"/>
</dbReference>
<organism evidence="2 3">
    <name type="scientific">Deinococcus aerophilus</name>
    <dbReference type="NCBI Taxonomy" id="522488"/>
    <lineage>
        <taxon>Bacteria</taxon>
        <taxon>Thermotogati</taxon>
        <taxon>Deinococcota</taxon>
        <taxon>Deinococci</taxon>
        <taxon>Deinococcales</taxon>
        <taxon>Deinococcaceae</taxon>
        <taxon>Deinococcus</taxon>
    </lineage>
</organism>
<reference evidence="3" key="1">
    <citation type="journal article" date="2019" name="Int. J. Syst. Evol. Microbiol.">
        <title>The Global Catalogue of Microorganisms (GCM) 10K type strain sequencing project: providing services to taxonomists for standard genome sequencing and annotation.</title>
        <authorList>
            <consortium name="The Broad Institute Genomics Platform"/>
            <consortium name="The Broad Institute Genome Sequencing Center for Infectious Disease"/>
            <person name="Wu L."/>
            <person name="Ma J."/>
        </authorList>
    </citation>
    <scope>NUCLEOTIDE SEQUENCE [LARGE SCALE GENOMIC DNA]</scope>
    <source>
        <strain evidence="3">JCM 15443</strain>
    </source>
</reference>
<feature type="domain" description="Sucrose phosphatase-like" evidence="1">
    <location>
        <begin position="50"/>
        <end position="225"/>
    </location>
</feature>
<evidence type="ECO:0000259" key="1">
    <source>
        <dbReference type="Pfam" id="PF05116"/>
    </source>
</evidence>
<proteinExistence type="predicted"/>
<dbReference type="Pfam" id="PF05116">
    <property type="entry name" value="S6PP"/>
    <property type="match status" value="1"/>
</dbReference>
<evidence type="ECO:0000313" key="2">
    <source>
        <dbReference type="EMBL" id="GGM10807.1"/>
    </source>
</evidence>
<comment type="caution">
    <text evidence="2">The sequence shown here is derived from an EMBL/GenBank/DDBJ whole genome shotgun (WGS) entry which is preliminary data.</text>
</comment>
<dbReference type="InterPro" id="IPR023214">
    <property type="entry name" value="HAD_sf"/>
</dbReference>
<dbReference type="InterPro" id="IPR024197">
    <property type="entry name" value="TPP-like"/>
</dbReference>
<dbReference type="SUPFAM" id="SSF56784">
    <property type="entry name" value="HAD-like"/>
    <property type="match status" value="1"/>
</dbReference>
<dbReference type="InterPro" id="IPR006379">
    <property type="entry name" value="HAD-SF_hydro_IIB"/>
</dbReference>
<dbReference type="PIRSF" id="PIRSF030802">
    <property type="entry name" value="UCP030802"/>
    <property type="match status" value="1"/>
</dbReference>
<dbReference type="InterPro" id="IPR006380">
    <property type="entry name" value="SPP-like_dom"/>
</dbReference>
<keyword evidence="3" id="KW-1185">Reference proteome</keyword>
<dbReference type="Proteomes" id="UP000661918">
    <property type="component" value="Unassembled WGS sequence"/>
</dbReference>
<protein>
    <recommendedName>
        <fullName evidence="1">Sucrose phosphatase-like domain-containing protein</fullName>
    </recommendedName>
</protein>
<dbReference type="EMBL" id="BMOM01000013">
    <property type="protein sequence ID" value="GGM10807.1"/>
    <property type="molecule type" value="Genomic_DNA"/>
</dbReference>
<dbReference type="RefSeq" id="WP_229753012.1">
    <property type="nucleotide sequence ID" value="NZ_BMOM01000013.1"/>
</dbReference>